<dbReference type="EMBL" id="REGN01007298">
    <property type="protein sequence ID" value="RNA06732.1"/>
    <property type="molecule type" value="Genomic_DNA"/>
</dbReference>
<evidence type="ECO:0000313" key="2">
    <source>
        <dbReference type="Proteomes" id="UP000276133"/>
    </source>
</evidence>
<comment type="caution">
    <text evidence="1">The sequence shown here is derived from an EMBL/GenBank/DDBJ whole genome shotgun (WGS) entry which is preliminary data.</text>
</comment>
<dbReference type="Proteomes" id="UP000276133">
    <property type="component" value="Unassembled WGS sequence"/>
</dbReference>
<accession>A0A3M7Q6A4</accession>
<sequence length="102" mass="12131">MNRVNMSTLESVLRKDYKNIIRMTIVYFCPSQHHLIMRIWYRIIMYVDKELNPANSPIKICELFHFEIIVNVNKNNQQSFANSEIQESDTSINLTFFITSLN</sequence>
<keyword evidence="2" id="KW-1185">Reference proteome</keyword>
<dbReference type="AlphaFoldDB" id="A0A3M7Q6A4"/>
<organism evidence="1 2">
    <name type="scientific">Brachionus plicatilis</name>
    <name type="common">Marine rotifer</name>
    <name type="synonym">Brachionus muelleri</name>
    <dbReference type="NCBI Taxonomy" id="10195"/>
    <lineage>
        <taxon>Eukaryota</taxon>
        <taxon>Metazoa</taxon>
        <taxon>Spiralia</taxon>
        <taxon>Gnathifera</taxon>
        <taxon>Rotifera</taxon>
        <taxon>Eurotatoria</taxon>
        <taxon>Monogononta</taxon>
        <taxon>Pseudotrocha</taxon>
        <taxon>Ploima</taxon>
        <taxon>Brachionidae</taxon>
        <taxon>Brachionus</taxon>
    </lineage>
</organism>
<gene>
    <name evidence="1" type="ORF">BpHYR1_023436</name>
</gene>
<evidence type="ECO:0000313" key="1">
    <source>
        <dbReference type="EMBL" id="RNA06732.1"/>
    </source>
</evidence>
<protein>
    <submittedName>
        <fullName evidence="1">Uncharacterized protein</fullName>
    </submittedName>
</protein>
<reference evidence="1 2" key="1">
    <citation type="journal article" date="2018" name="Sci. Rep.">
        <title>Genomic signatures of local adaptation to the degree of environmental predictability in rotifers.</title>
        <authorList>
            <person name="Franch-Gras L."/>
            <person name="Hahn C."/>
            <person name="Garcia-Roger E.M."/>
            <person name="Carmona M.J."/>
            <person name="Serra M."/>
            <person name="Gomez A."/>
        </authorList>
    </citation>
    <scope>NUCLEOTIDE SEQUENCE [LARGE SCALE GENOMIC DNA]</scope>
    <source>
        <strain evidence="1">HYR1</strain>
    </source>
</reference>
<proteinExistence type="predicted"/>
<name>A0A3M7Q6A4_BRAPC</name>